<dbReference type="EMBL" id="GBRH01240380">
    <property type="protein sequence ID" value="JAD57515.1"/>
    <property type="molecule type" value="Transcribed_RNA"/>
</dbReference>
<reference evidence="1" key="2">
    <citation type="journal article" date="2015" name="Data Brief">
        <title>Shoot transcriptome of the giant reed, Arundo donax.</title>
        <authorList>
            <person name="Barrero R.A."/>
            <person name="Guerrero F.D."/>
            <person name="Moolhuijzen P."/>
            <person name="Goolsby J.A."/>
            <person name="Tidwell J."/>
            <person name="Bellgard S.E."/>
            <person name="Bellgard M.I."/>
        </authorList>
    </citation>
    <scope>NUCLEOTIDE SEQUENCE</scope>
    <source>
        <tissue evidence="1">Shoot tissue taken approximately 20 cm above the soil surface</tissue>
    </source>
</reference>
<sequence length="32" mass="3653">MSRNPSLQERNQHGKARTYLGFLFKTTVDGSL</sequence>
<evidence type="ECO:0000313" key="1">
    <source>
        <dbReference type="EMBL" id="JAD57515.1"/>
    </source>
</evidence>
<accession>A0A0A9B8F8</accession>
<organism evidence="1">
    <name type="scientific">Arundo donax</name>
    <name type="common">Giant reed</name>
    <name type="synonym">Donax arundinaceus</name>
    <dbReference type="NCBI Taxonomy" id="35708"/>
    <lineage>
        <taxon>Eukaryota</taxon>
        <taxon>Viridiplantae</taxon>
        <taxon>Streptophyta</taxon>
        <taxon>Embryophyta</taxon>
        <taxon>Tracheophyta</taxon>
        <taxon>Spermatophyta</taxon>
        <taxon>Magnoliopsida</taxon>
        <taxon>Liliopsida</taxon>
        <taxon>Poales</taxon>
        <taxon>Poaceae</taxon>
        <taxon>PACMAD clade</taxon>
        <taxon>Arundinoideae</taxon>
        <taxon>Arundineae</taxon>
        <taxon>Arundo</taxon>
    </lineage>
</organism>
<dbReference type="AlphaFoldDB" id="A0A0A9B8F8"/>
<protein>
    <submittedName>
        <fullName evidence="1">Uncharacterized protein</fullName>
    </submittedName>
</protein>
<proteinExistence type="predicted"/>
<name>A0A0A9B8F8_ARUDO</name>
<reference evidence="1" key="1">
    <citation type="submission" date="2014-09" db="EMBL/GenBank/DDBJ databases">
        <authorList>
            <person name="Magalhaes I.L.F."/>
            <person name="Oliveira U."/>
            <person name="Santos F.R."/>
            <person name="Vidigal T.H.D.A."/>
            <person name="Brescovit A.D."/>
            <person name="Santos A.J."/>
        </authorList>
    </citation>
    <scope>NUCLEOTIDE SEQUENCE</scope>
    <source>
        <tissue evidence="1">Shoot tissue taken approximately 20 cm above the soil surface</tissue>
    </source>
</reference>